<dbReference type="Pfam" id="PF17863">
    <property type="entry name" value="AAA_lid_2"/>
    <property type="match status" value="1"/>
</dbReference>
<dbReference type="Pfam" id="PF01078">
    <property type="entry name" value="Mg_chelatase"/>
    <property type="match status" value="1"/>
</dbReference>
<protein>
    <recommendedName>
        <fullName evidence="4">Mg-protoporphyrin IX chelatase</fullName>
    </recommendedName>
</protein>
<dbReference type="CDD" id="cd00009">
    <property type="entry name" value="AAA"/>
    <property type="match status" value="1"/>
</dbReference>
<name>A0A934NF23_9BACT</name>
<evidence type="ECO:0000259" key="5">
    <source>
        <dbReference type="SMART" id="SM00382"/>
    </source>
</evidence>
<evidence type="ECO:0000313" key="6">
    <source>
        <dbReference type="EMBL" id="MBJ7608030.1"/>
    </source>
</evidence>
<organism evidence="6 7">
    <name type="scientific">Candidatus Amunia macphersoniae</name>
    <dbReference type="NCBI Taxonomy" id="3127014"/>
    <lineage>
        <taxon>Bacteria</taxon>
        <taxon>Bacillati</taxon>
        <taxon>Candidatus Dormiibacterota</taxon>
        <taxon>Candidatus Dormibacteria</taxon>
        <taxon>Candidatus Aeolococcales</taxon>
        <taxon>Candidatus Aeolococcaceae</taxon>
        <taxon>Candidatus Amunia</taxon>
    </lineage>
</organism>
<dbReference type="InterPro" id="IPR000523">
    <property type="entry name" value="Mg_chelatse_chII-like_cat_dom"/>
</dbReference>
<dbReference type="InterPro" id="IPR045006">
    <property type="entry name" value="CHLI-like"/>
</dbReference>
<dbReference type="Proteomes" id="UP000614410">
    <property type="component" value="Unassembled WGS sequence"/>
</dbReference>
<evidence type="ECO:0000256" key="3">
    <source>
        <dbReference type="ARBA" id="ARBA00022840"/>
    </source>
</evidence>
<accession>A0A934NF23</accession>
<sequence length="347" mass="37734">MQVGRALFPFTAIVGQEPMRQALVLNAINPAIGGVLIRGEKGTAKSTAVRALARLLPEQDVVVGCQFGCPPDAGEQQCVDCSSRSAAGEDLPRQARQMRVVELPINASEDRVVGSIDIEAAIKTGEKRFEPGVLAEANRNILYVDEVNLLDDHIVDVLLDAAAMGLNTVEREGVSVSHPSRFILVGTMNPEEGDLRPQLLDRFGLCVDVAGIRDLGRRVEIVERREQFEEDPEAFAVRFEADETAEAERISHAIRSLPDVEVDRDILVGIAALGIELEVDGHRADIVTRKSAQALAAYENRDRATFADVERVAPAVLAHRVKPAVAGTKRNLDLAEVMQRAVDREGS</sequence>
<keyword evidence="3" id="KW-0067">ATP-binding</keyword>
<dbReference type="PANTHER" id="PTHR32039:SF9">
    <property type="entry name" value="MAGNESIUM-CHELATASE SUBUNIT CHLI-2, CHLOROPLASTIC"/>
    <property type="match status" value="1"/>
</dbReference>
<evidence type="ECO:0000256" key="2">
    <source>
        <dbReference type="ARBA" id="ARBA00022741"/>
    </source>
</evidence>
<dbReference type="EMBL" id="JAEKNN010000005">
    <property type="protein sequence ID" value="MBJ7608030.1"/>
    <property type="molecule type" value="Genomic_DNA"/>
</dbReference>
<dbReference type="InterPro" id="IPR027417">
    <property type="entry name" value="P-loop_NTPase"/>
</dbReference>
<evidence type="ECO:0000256" key="1">
    <source>
        <dbReference type="ARBA" id="ARBA00005799"/>
    </source>
</evidence>
<dbReference type="InterPro" id="IPR041628">
    <property type="entry name" value="ChlI/MoxR_AAA_lid"/>
</dbReference>
<dbReference type="Gene3D" id="3.40.50.300">
    <property type="entry name" value="P-loop containing nucleotide triphosphate hydrolases"/>
    <property type="match status" value="1"/>
</dbReference>
<dbReference type="InterPro" id="IPR003593">
    <property type="entry name" value="AAA+_ATPase"/>
</dbReference>
<dbReference type="SUPFAM" id="SSF52540">
    <property type="entry name" value="P-loop containing nucleoside triphosphate hydrolases"/>
    <property type="match status" value="1"/>
</dbReference>
<comment type="similarity">
    <text evidence="1">Belongs to the Mg-chelatase subunits D/I family.</text>
</comment>
<dbReference type="GO" id="GO:0005524">
    <property type="term" value="F:ATP binding"/>
    <property type="evidence" value="ECO:0007669"/>
    <property type="project" value="UniProtKB-KW"/>
</dbReference>
<comment type="caution">
    <text evidence="6">The sequence shown here is derived from an EMBL/GenBank/DDBJ whole genome shotgun (WGS) entry which is preliminary data.</text>
</comment>
<evidence type="ECO:0000313" key="7">
    <source>
        <dbReference type="Proteomes" id="UP000614410"/>
    </source>
</evidence>
<proteinExistence type="inferred from homology"/>
<dbReference type="PANTHER" id="PTHR32039">
    <property type="entry name" value="MAGNESIUM-CHELATASE SUBUNIT CHLI"/>
    <property type="match status" value="1"/>
</dbReference>
<feature type="domain" description="AAA+ ATPase" evidence="5">
    <location>
        <begin position="31"/>
        <end position="213"/>
    </location>
</feature>
<dbReference type="AlphaFoldDB" id="A0A934NF23"/>
<evidence type="ECO:0000256" key="4">
    <source>
        <dbReference type="ARBA" id="ARBA00030759"/>
    </source>
</evidence>
<reference evidence="6 7" key="1">
    <citation type="submission" date="2020-10" db="EMBL/GenBank/DDBJ databases">
        <title>Ca. Dormibacterota MAGs.</title>
        <authorList>
            <person name="Montgomery K."/>
        </authorList>
    </citation>
    <scope>NUCLEOTIDE SEQUENCE [LARGE SCALE GENOMIC DNA]</scope>
    <source>
        <strain evidence="6">Mitchell_Peninsula_5</strain>
    </source>
</reference>
<dbReference type="SMART" id="SM00382">
    <property type="entry name" value="AAA"/>
    <property type="match status" value="1"/>
</dbReference>
<keyword evidence="2" id="KW-0547">Nucleotide-binding</keyword>
<gene>
    <name evidence="6" type="ORF">JF887_01175</name>
</gene>
<dbReference type="Gene3D" id="1.10.8.80">
    <property type="entry name" value="Magnesium chelatase subunit I, C-Terminal domain"/>
    <property type="match status" value="1"/>
</dbReference>